<feature type="transmembrane region" description="Helical" evidence="2">
    <location>
        <begin position="37"/>
        <end position="56"/>
    </location>
</feature>
<dbReference type="SUPFAM" id="SSF103481">
    <property type="entry name" value="Multidrug resistance efflux transporter EmrE"/>
    <property type="match status" value="1"/>
</dbReference>
<keyword evidence="2" id="KW-1133">Transmembrane helix</keyword>
<keyword evidence="2" id="KW-0812">Transmembrane</keyword>
<dbReference type="Proteomes" id="UP000242662">
    <property type="component" value="Unassembled WGS sequence"/>
</dbReference>
<comment type="subcellular location">
    <subcellularLocation>
        <location evidence="1">Endomembrane system</location>
        <topology evidence="1">Multi-pass membrane protein</topology>
    </subcellularLocation>
</comment>
<dbReference type="STRING" id="1464122.SAMN05421737_103220"/>
<evidence type="ECO:0000313" key="3">
    <source>
        <dbReference type="EMBL" id="SDB92352.1"/>
    </source>
</evidence>
<reference evidence="4" key="1">
    <citation type="submission" date="2016-09" db="EMBL/GenBank/DDBJ databases">
        <authorList>
            <person name="Varghese N."/>
            <person name="Submissions S."/>
        </authorList>
    </citation>
    <scope>NUCLEOTIDE SEQUENCE [LARGE SCALE GENOMIC DNA]</scope>
    <source>
        <strain evidence="4">25nlg</strain>
    </source>
</reference>
<dbReference type="EMBL" id="FMYM01000003">
    <property type="protein sequence ID" value="SDB92352.1"/>
    <property type="molecule type" value="Genomic_DNA"/>
</dbReference>
<accession>A0A1G6HDK0</accession>
<dbReference type="AlphaFoldDB" id="A0A1G6HDK0"/>
<keyword evidence="2" id="KW-0472">Membrane</keyword>
<keyword evidence="4" id="KW-1185">Reference proteome</keyword>
<dbReference type="OrthoDB" id="2618406at2"/>
<evidence type="ECO:0008006" key="5">
    <source>
        <dbReference type="Google" id="ProtNLM"/>
    </source>
</evidence>
<evidence type="ECO:0000256" key="2">
    <source>
        <dbReference type="SAM" id="Phobius"/>
    </source>
</evidence>
<sequence>MMFAAIGLLFGGLFIINAIFAYQAKHIEPVFLTTLWYQVKLVPLMLAANLMIGFGVKKAYDVLQQLTLSLTLSKAIEISVCVLLGWIFLKEVPNWRTAVGMAMIVGGFFVMKIKGS</sequence>
<protein>
    <recommendedName>
        <fullName evidence="5">EamA-like transporter family protein</fullName>
    </recommendedName>
</protein>
<name>A0A1G6HDK0_9BACI</name>
<dbReference type="InterPro" id="IPR037185">
    <property type="entry name" value="EmrE-like"/>
</dbReference>
<gene>
    <name evidence="3" type="ORF">SAMN05421737_103220</name>
</gene>
<evidence type="ECO:0000313" key="4">
    <source>
        <dbReference type="Proteomes" id="UP000242662"/>
    </source>
</evidence>
<organism evidence="3 4">
    <name type="scientific">Shouchella lonarensis</name>
    <dbReference type="NCBI Taxonomy" id="1464122"/>
    <lineage>
        <taxon>Bacteria</taxon>
        <taxon>Bacillati</taxon>
        <taxon>Bacillota</taxon>
        <taxon>Bacilli</taxon>
        <taxon>Bacillales</taxon>
        <taxon>Bacillaceae</taxon>
        <taxon>Shouchella</taxon>
    </lineage>
</organism>
<proteinExistence type="predicted"/>
<feature type="transmembrane region" description="Helical" evidence="2">
    <location>
        <begin position="95"/>
        <end position="113"/>
    </location>
</feature>
<dbReference type="RefSeq" id="WP_090775066.1">
    <property type="nucleotide sequence ID" value="NZ_FMYM01000003.1"/>
</dbReference>
<feature type="transmembrane region" description="Helical" evidence="2">
    <location>
        <begin position="68"/>
        <end position="89"/>
    </location>
</feature>
<evidence type="ECO:0000256" key="1">
    <source>
        <dbReference type="ARBA" id="ARBA00004127"/>
    </source>
</evidence>